<proteinExistence type="predicted"/>
<name>A0ABD0V077_DENTH</name>
<sequence length="91" mass="10408">MRAKLTGVVAKVTRVPRAARNLARSTMGIMWPCAIIGTRRKWRDFVFEPKSSASELMVGDAYEADEGKMICFGTQLWEIEKEQLKFIAKRE</sequence>
<protein>
    <submittedName>
        <fullName evidence="1">Uncharacterized protein</fullName>
    </submittedName>
</protein>
<dbReference type="Proteomes" id="UP001552299">
    <property type="component" value="Unassembled WGS sequence"/>
</dbReference>
<gene>
    <name evidence="1" type="ORF">M5K25_010352</name>
</gene>
<dbReference type="AlphaFoldDB" id="A0ABD0V077"/>
<keyword evidence="2" id="KW-1185">Reference proteome</keyword>
<reference evidence="1 2" key="1">
    <citation type="journal article" date="2024" name="Plant Biotechnol. J.">
        <title>Dendrobium thyrsiflorum genome and its molecular insights into genes involved in important horticultural traits.</title>
        <authorList>
            <person name="Chen B."/>
            <person name="Wang J.Y."/>
            <person name="Zheng P.J."/>
            <person name="Li K.L."/>
            <person name="Liang Y.M."/>
            <person name="Chen X.F."/>
            <person name="Zhang C."/>
            <person name="Zhao X."/>
            <person name="He X."/>
            <person name="Zhang G.Q."/>
            <person name="Liu Z.J."/>
            <person name="Xu Q."/>
        </authorList>
    </citation>
    <scope>NUCLEOTIDE SEQUENCE [LARGE SCALE GENOMIC DNA]</scope>
    <source>
        <strain evidence="1">GZMU011</strain>
    </source>
</reference>
<accession>A0ABD0V077</accession>
<organism evidence="1 2">
    <name type="scientific">Dendrobium thyrsiflorum</name>
    <name type="common">Pinecone-like raceme dendrobium</name>
    <name type="synonym">Orchid</name>
    <dbReference type="NCBI Taxonomy" id="117978"/>
    <lineage>
        <taxon>Eukaryota</taxon>
        <taxon>Viridiplantae</taxon>
        <taxon>Streptophyta</taxon>
        <taxon>Embryophyta</taxon>
        <taxon>Tracheophyta</taxon>
        <taxon>Spermatophyta</taxon>
        <taxon>Magnoliopsida</taxon>
        <taxon>Liliopsida</taxon>
        <taxon>Asparagales</taxon>
        <taxon>Orchidaceae</taxon>
        <taxon>Epidendroideae</taxon>
        <taxon>Malaxideae</taxon>
        <taxon>Dendrobiinae</taxon>
        <taxon>Dendrobium</taxon>
    </lineage>
</organism>
<comment type="caution">
    <text evidence="1">The sequence shown here is derived from an EMBL/GenBank/DDBJ whole genome shotgun (WGS) entry which is preliminary data.</text>
</comment>
<evidence type="ECO:0000313" key="2">
    <source>
        <dbReference type="Proteomes" id="UP001552299"/>
    </source>
</evidence>
<evidence type="ECO:0000313" key="1">
    <source>
        <dbReference type="EMBL" id="KAL0918348.1"/>
    </source>
</evidence>
<dbReference type="EMBL" id="JANQDX010000009">
    <property type="protein sequence ID" value="KAL0918348.1"/>
    <property type="molecule type" value="Genomic_DNA"/>
</dbReference>